<organism evidence="1 2">
    <name type="scientific">Pleuronectes platessa</name>
    <name type="common">European plaice</name>
    <dbReference type="NCBI Taxonomy" id="8262"/>
    <lineage>
        <taxon>Eukaryota</taxon>
        <taxon>Metazoa</taxon>
        <taxon>Chordata</taxon>
        <taxon>Craniata</taxon>
        <taxon>Vertebrata</taxon>
        <taxon>Euteleostomi</taxon>
        <taxon>Actinopterygii</taxon>
        <taxon>Neopterygii</taxon>
        <taxon>Teleostei</taxon>
        <taxon>Neoteleostei</taxon>
        <taxon>Acanthomorphata</taxon>
        <taxon>Carangaria</taxon>
        <taxon>Pleuronectiformes</taxon>
        <taxon>Pleuronectoidei</taxon>
        <taxon>Pleuronectidae</taxon>
        <taxon>Pleuronectes</taxon>
    </lineage>
</organism>
<dbReference type="Proteomes" id="UP001153269">
    <property type="component" value="Unassembled WGS sequence"/>
</dbReference>
<proteinExistence type="predicted"/>
<reference evidence="1" key="1">
    <citation type="submission" date="2020-03" db="EMBL/GenBank/DDBJ databases">
        <authorList>
            <person name="Weist P."/>
        </authorList>
    </citation>
    <scope>NUCLEOTIDE SEQUENCE</scope>
</reference>
<comment type="caution">
    <text evidence="1">The sequence shown here is derived from an EMBL/GenBank/DDBJ whole genome shotgun (WGS) entry which is preliminary data.</text>
</comment>
<dbReference type="EMBL" id="CADEAL010001768">
    <property type="protein sequence ID" value="CAB1435382.1"/>
    <property type="molecule type" value="Genomic_DNA"/>
</dbReference>
<protein>
    <submittedName>
        <fullName evidence="1">Uncharacterized protein</fullName>
    </submittedName>
</protein>
<sequence>MPVEAVYKDGRHDSATNLKPKRLHLLAGFSTAPPSPTIPPLWQYRVKALYHKAPVCLTPCHLSAHYTHTQTPWELAAVSARYAWCQAGSLVQQRLDEFVNNTRVPRGGIITSR</sequence>
<evidence type="ECO:0000313" key="2">
    <source>
        <dbReference type="Proteomes" id="UP001153269"/>
    </source>
</evidence>
<evidence type="ECO:0000313" key="1">
    <source>
        <dbReference type="EMBL" id="CAB1435382.1"/>
    </source>
</evidence>
<dbReference type="AlphaFoldDB" id="A0A9N7US86"/>
<accession>A0A9N7US86</accession>
<name>A0A9N7US86_PLEPL</name>
<keyword evidence="2" id="KW-1185">Reference proteome</keyword>
<gene>
    <name evidence="1" type="ORF">PLEPLA_LOCUS23464</name>
</gene>